<dbReference type="PANTHER" id="PTHR37614">
    <property type="entry name" value="OS02G0121400 PROTEIN"/>
    <property type="match status" value="1"/>
</dbReference>
<reference evidence="1" key="1">
    <citation type="submission" date="2020-09" db="EMBL/GenBank/DDBJ databases">
        <title>Genome-Enabled Discovery of Anthraquinone Biosynthesis in Senna tora.</title>
        <authorList>
            <person name="Kang S.-H."/>
            <person name="Pandey R.P."/>
            <person name="Lee C.-M."/>
            <person name="Sim J.-S."/>
            <person name="Jeong J.-T."/>
            <person name="Choi B.-S."/>
            <person name="Jung M."/>
            <person name="Ginzburg D."/>
            <person name="Zhao K."/>
            <person name="Won S.Y."/>
            <person name="Oh T.-J."/>
            <person name="Yu Y."/>
            <person name="Kim N.-H."/>
            <person name="Lee O.R."/>
            <person name="Lee T.-H."/>
            <person name="Bashyal P."/>
            <person name="Kim T.-S."/>
            <person name="Lee W.-H."/>
            <person name="Kawkins C."/>
            <person name="Kim C.-K."/>
            <person name="Kim J.S."/>
            <person name="Ahn B.O."/>
            <person name="Rhee S.Y."/>
            <person name="Sohng J.K."/>
        </authorList>
    </citation>
    <scope>NUCLEOTIDE SEQUENCE</scope>
    <source>
        <tissue evidence="1">Leaf</tissue>
    </source>
</reference>
<proteinExistence type="predicted"/>
<protein>
    <submittedName>
        <fullName evidence="1">Uncharacterized protein</fullName>
    </submittedName>
</protein>
<organism evidence="1 2">
    <name type="scientific">Senna tora</name>
    <dbReference type="NCBI Taxonomy" id="362788"/>
    <lineage>
        <taxon>Eukaryota</taxon>
        <taxon>Viridiplantae</taxon>
        <taxon>Streptophyta</taxon>
        <taxon>Embryophyta</taxon>
        <taxon>Tracheophyta</taxon>
        <taxon>Spermatophyta</taxon>
        <taxon>Magnoliopsida</taxon>
        <taxon>eudicotyledons</taxon>
        <taxon>Gunneridae</taxon>
        <taxon>Pentapetalae</taxon>
        <taxon>rosids</taxon>
        <taxon>fabids</taxon>
        <taxon>Fabales</taxon>
        <taxon>Fabaceae</taxon>
        <taxon>Caesalpinioideae</taxon>
        <taxon>Cassia clade</taxon>
        <taxon>Senna</taxon>
    </lineage>
</organism>
<sequence length="293" mass="33336">MIMDENEVEVSKILLQLPDLIAHTRILNSLPFGWGSKKPRTSSLSSHDNNTMLTAIPKTPLSFIIRRIKTKRNRDYGNPKYGLLPLTWGLKKPRTSSSSSRNNIGSIASPKLPPKLPVLRLKIKRNIDGKAKEEEPKRKKNKIILPDLNIPLKEEEEENGYHLANNIILPNLNIPLKKGENEGFHNVDGDLDAIILMRKRIMAAEARRRRIQIELTVGTYPSQAIHTVVGLPEDMREGYSSICSAHHSDVLNQYSKLVGSNFPVKAIRFNFRLRKIFLNQFKGKGVRYTCTWS</sequence>
<comment type="caution">
    <text evidence="1">The sequence shown here is derived from an EMBL/GenBank/DDBJ whole genome shotgun (WGS) entry which is preliminary data.</text>
</comment>
<accession>A0A834SE39</accession>
<gene>
    <name evidence="1" type="ORF">G2W53_040452</name>
</gene>
<dbReference type="AlphaFoldDB" id="A0A834SE39"/>
<evidence type="ECO:0000313" key="2">
    <source>
        <dbReference type="Proteomes" id="UP000634136"/>
    </source>
</evidence>
<evidence type="ECO:0000313" key="1">
    <source>
        <dbReference type="EMBL" id="KAF7801341.1"/>
    </source>
</evidence>
<dbReference type="EMBL" id="JAAIUW010000013">
    <property type="protein sequence ID" value="KAF7801341.1"/>
    <property type="molecule type" value="Genomic_DNA"/>
</dbReference>
<dbReference type="PANTHER" id="PTHR37614:SF2">
    <property type="entry name" value="OS02G0121400 PROTEIN"/>
    <property type="match status" value="1"/>
</dbReference>
<keyword evidence="2" id="KW-1185">Reference proteome</keyword>
<dbReference type="Proteomes" id="UP000634136">
    <property type="component" value="Unassembled WGS sequence"/>
</dbReference>
<name>A0A834SE39_9FABA</name>